<evidence type="ECO:0000313" key="2">
    <source>
        <dbReference type="Proteomes" id="UP000265341"/>
    </source>
</evidence>
<dbReference type="OrthoDB" id="26149at2"/>
<sequence>MGSTTCLCAAQSGLTGWLSFDGEAATAFLHFSADYFRVLAQRYGEPIRLEVNGNRLVADLSQAPRTLAAARRLTGRRVTTTWLD</sequence>
<protein>
    <submittedName>
        <fullName evidence="1">Uncharacterized protein</fullName>
    </submittedName>
</protein>
<evidence type="ECO:0000313" key="1">
    <source>
        <dbReference type="EMBL" id="RIH85563.1"/>
    </source>
</evidence>
<keyword evidence="2" id="KW-1185">Reference proteome</keyword>
<name>A0A399EPU4_9DEIN</name>
<dbReference type="AlphaFoldDB" id="A0A399EPU4"/>
<proteinExistence type="predicted"/>
<accession>A0A399EPU4</accession>
<organism evidence="1 2">
    <name type="scientific">Calidithermus roseus</name>
    <dbReference type="NCBI Taxonomy" id="1644118"/>
    <lineage>
        <taxon>Bacteria</taxon>
        <taxon>Thermotogati</taxon>
        <taxon>Deinococcota</taxon>
        <taxon>Deinococci</taxon>
        <taxon>Thermales</taxon>
        <taxon>Thermaceae</taxon>
        <taxon>Calidithermus</taxon>
    </lineage>
</organism>
<reference evidence="1 2" key="1">
    <citation type="submission" date="2018-08" db="EMBL/GenBank/DDBJ databases">
        <title>Meiothermus roseus NBRC 110900 genome sequencing project.</title>
        <authorList>
            <person name="Da Costa M.S."/>
            <person name="Albuquerque L."/>
            <person name="Raposo P."/>
            <person name="Froufe H.J.C."/>
            <person name="Barroso C.S."/>
            <person name="Egas C."/>
        </authorList>
    </citation>
    <scope>NUCLEOTIDE SEQUENCE [LARGE SCALE GENOMIC DNA]</scope>
    <source>
        <strain evidence="1 2">NBRC 110900</strain>
    </source>
</reference>
<dbReference type="EMBL" id="QWLA01000040">
    <property type="protein sequence ID" value="RIH85563.1"/>
    <property type="molecule type" value="Genomic_DNA"/>
</dbReference>
<comment type="caution">
    <text evidence="1">The sequence shown here is derived from an EMBL/GenBank/DDBJ whole genome shotgun (WGS) entry which is preliminary data.</text>
</comment>
<dbReference type="Proteomes" id="UP000265341">
    <property type="component" value="Unassembled WGS sequence"/>
</dbReference>
<gene>
    <name evidence="1" type="ORF">Mrose_02127</name>
</gene>